<dbReference type="AlphaFoldDB" id="A0A9D9HVG4"/>
<comment type="caution">
    <text evidence="2">The sequence shown here is derived from an EMBL/GenBank/DDBJ whole genome shotgun (WGS) entry which is preliminary data.</text>
</comment>
<protein>
    <submittedName>
        <fullName evidence="2">DUF4294 domain-containing protein</fullName>
    </submittedName>
</protein>
<proteinExistence type="predicted"/>
<evidence type="ECO:0000256" key="1">
    <source>
        <dbReference type="SAM" id="SignalP"/>
    </source>
</evidence>
<dbReference type="Proteomes" id="UP000823641">
    <property type="component" value="Unassembled WGS sequence"/>
</dbReference>
<accession>A0A9D9HVG4</accession>
<gene>
    <name evidence="2" type="ORF">IAA73_09290</name>
</gene>
<feature type="chain" id="PRO_5038780136" evidence="1">
    <location>
        <begin position="21"/>
        <end position="194"/>
    </location>
</feature>
<feature type="signal peptide" evidence="1">
    <location>
        <begin position="1"/>
        <end position="20"/>
    </location>
</feature>
<organism evidence="2 3">
    <name type="scientific">Candidatus Gallipaludibacter merdavium</name>
    <dbReference type="NCBI Taxonomy" id="2840839"/>
    <lineage>
        <taxon>Bacteria</taxon>
        <taxon>Pseudomonadati</taxon>
        <taxon>Bacteroidota</taxon>
        <taxon>Bacteroidia</taxon>
        <taxon>Bacteroidales</taxon>
        <taxon>Candidatus Gallipaludibacter</taxon>
    </lineage>
</organism>
<dbReference type="Pfam" id="PF14127">
    <property type="entry name" value="DUF4294"/>
    <property type="match status" value="1"/>
</dbReference>
<sequence length="194" mass="22948">MRKALYIVLFLFVFPFSALRADGVTVIAQVNGADTVGMVFLRDLYVYPPMRFKNKRQERFYWRTVRDVKKTLPYAKLIAYEMHKTDSILLTIGDDKEQKAYMRKYERQLFRKYEKSFRGMTARQGFMLMKLVDRECNQTSYEVIKYYKGGFVAFFWQGIAKLFGNDLKVQFDAEMNAEDKIVERIITLVEAGQL</sequence>
<evidence type="ECO:0000313" key="3">
    <source>
        <dbReference type="Proteomes" id="UP000823641"/>
    </source>
</evidence>
<name>A0A9D9HVG4_9BACT</name>
<reference evidence="2" key="1">
    <citation type="submission" date="2020-10" db="EMBL/GenBank/DDBJ databases">
        <authorList>
            <person name="Gilroy R."/>
        </authorList>
    </citation>
    <scope>NUCLEOTIDE SEQUENCE</scope>
    <source>
        <strain evidence="2">G3-3990</strain>
    </source>
</reference>
<reference evidence="2" key="2">
    <citation type="journal article" date="2021" name="PeerJ">
        <title>Extensive microbial diversity within the chicken gut microbiome revealed by metagenomics and culture.</title>
        <authorList>
            <person name="Gilroy R."/>
            <person name="Ravi A."/>
            <person name="Getino M."/>
            <person name="Pursley I."/>
            <person name="Horton D.L."/>
            <person name="Alikhan N.F."/>
            <person name="Baker D."/>
            <person name="Gharbi K."/>
            <person name="Hall N."/>
            <person name="Watson M."/>
            <person name="Adriaenssens E.M."/>
            <person name="Foster-Nyarko E."/>
            <person name="Jarju S."/>
            <person name="Secka A."/>
            <person name="Antonio M."/>
            <person name="Oren A."/>
            <person name="Chaudhuri R.R."/>
            <person name="La Ragione R."/>
            <person name="Hildebrand F."/>
            <person name="Pallen M.J."/>
        </authorList>
    </citation>
    <scope>NUCLEOTIDE SEQUENCE</scope>
    <source>
        <strain evidence="2">G3-3990</strain>
    </source>
</reference>
<keyword evidence="1" id="KW-0732">Signal</keyword>
<dbReference type="EMBL" id="JADIMG010000089">
    <property type="protein sequence ID" value="MBO8460511.1"/>
    <property type="molecule type" value="Genomic_DNA"/>
</dbReference>
<evidence type="ECO:0000313" key="2">
    <source>
        <dbReference type="EMBL" id="MBO8460511.1"/>
    </source>
</evidence>
<dbReference type="InterPro" id="IPR025636">
    <property type="entry name" value="DUF4294"/>
</dbReference>